<accession>A0A1Y1Z6G3</accession>
<evidence type="ECO:0000256" key="2">
    <source>
        <dbReference type="SAM" id="MobiDB-lite"/>
    </source>
</evidence>
<comment type="caution">
    <text evidence="3">The sequence shown here is derived from an EMBL/GenBank/DDBJ whole genome shotgun (WGS) entry which is preliminary data.</text>
</comment>
<feature type="compositionally biased region" description="Acidic residues" evidence="2">
    <location>
        <begin position="269"/>
        <end position="280"/>
    </location>
</feature>
<evidence type="ECO:0000313" key="4">
    <source>
        <dbReference type="Proteomes" id="UP000193498"/>
    </source>
</evidence>
<evidence type="ECO:0000256" key="1">
    <source>
        <dbReference type="SAM" id="Coils"/>
    </source>
</evidence>
<dbReference type="PANTHER" id="PTHR31198">
    <property type="entry name" value="COILED-COIL DOMAIN-CONTAINING PROTEIN 84"/>
    <property type="match status" value="1"/>
</dbReference>
<proteinExistence type="predicted"/>
<dbReference type="Pfam" id="PF14968">
    <property type="entry name" value="CCDC84"/>
    <property type="match status" value="1"/>
</dbReference>
<name>A0A1Y1Z6G3_9FUNG</name>
<feature type="region of interest" description="Disordered" evidence="2">
    <location>
        <begin position="269"/>
        <end position="334"/>
    </location>
</feature>
<dbReference type="PANTHER" id="PTHR31198:SF1">
    <property type="entry name" value="CENTROSOMAL AT-AC SPLICING FACTOR"/>
    <property type="match status" value="1"/>
</dbReference>
<dbReference type="InParanoid" id="A0A1Y1Z6G3"/>
<organism evidence="3 4">
    <name type="scientific">Basidiobolus meristosporus CBS 931.73</name>
    <dbReference type="NCBI Taxonomy" id="1314790"/>
    <lineage>
        <taxon>Eukaryota</taxon>
        <taxon>Fungi</taxon>
        <taxon>Fungi incertae sedis</taxon>
        <taxon>Zoopagomycota</taxon>
        <taxon>Entomophthoromycotina</taxon>
        <taxon>Basidiobolomycetes</taxon>
        <taxon>Basidiobolales</taxon>
        <taxon>Basidiobolaceae</taxon>
        <taxon>Basidiobolus</taxon>
    </lineage>
</organism>
<reference evidence="3 4" key="1">
    <citation type="submission" date="2016-07" db="EMBL/GenBank/DDBJ databases">
        <title>Pervasive Adenine N6-methylation of Active Genes in Fungi.</title>
        <authorList>
            <consortium name="DOE Joint Genome Institute"/>
            <person name="Mondo S.J."/>
            <person name="Dannebaum R.O."/>
            <person name="Kuo R.C."/>
            <person name="Labutti K."/>
            <person name="Haridas S."/>
            <person name="Kuo A."/>
            <person name="Salamov A."/>
            <person name="Ahrendt S.R."/>
            <person name="Lipzen A."/>
            <person name="Sullivan W."/>
            <person name="Andreopoulos W.B."/>
            <person name="Clum A."/>
            <person name="Lindquist E."/>
            <person name="Daum C."/>
            <person name="Ramamoorthy G.K."/>
            <person name="Gryganskyi A."/>
            <person name="Culley D."/>
            <person name="Magnuson J.K."/>
            <person name="James T.Y."/>
            <person name="O'Malley M.A."/>
            <person name="Stajich J.E."/>
            <person name="Spatafora J.W."/>
            <person name="Visel A."/>
            <person name="Grigoriev I.V."/>
        </authorList>
    </citation>
    <scope>NUCLEOTIDE SEQUENCE [LARGE SCALE GENOMIC DNA]</scope>
    <source>
        <strain evidence="3 4">CBS 931.73</strain>
    </source>
</reference>
<dbReference type="AlphaFoldDB" id="A0A1Y1Z6G3"/>
<sequence length="400" mass="46344">MGAYDYCPICKRNHSDGKRHLFSKSHQEKLDTLIGKQIEKYKKFKIFLKDVTPIVDETKQPELWCIFCEREVFPSSDESSEFHLVCSHIFEHMADQEHQECLNSYFKRFKAKQQYKEEFKLTPKALNNFYQKGERKIKELKEKLELEQKRKEIAQKKREIEAIISQAPTSTQLELPLVHETVMSSLGVLQNPTGWHGNQRVWGGGIVKFKKAHQWIPWPIDLDDEGRDSTAAYMGNWVINSKAKAGNEGEENDSTRFDDEHVYKLYEYDSAEEQEDDGEIDAGPSRASRAQAPRLTAIQVPALKSGENNVHTEGSIPPWLQDDDDEAEGSRNNAIGPSIDVFLKAKELERKSKLNPERIGAEFDRTKKAGKYWVPNFGRVWNTGPRKESRMEYFRETRNK</sequence>
<dbReference type="STRING" id="1314790.A0A1Y1Z6G3"/>
<protein>
    <submittedName>
        <fullName evidence="3">Uncharacterized protein</fullName>
    </submittedName>
</protein>
<dbReference type="OrthoDB" id="2147116at2759"/>
<evidence type="ECO:0000313" key="3">
    <source>
        <dbReference type="EMBL" id="ORY05841.1"/>
    </source>
</evidence>
<gene>
    <name evidence="3" type="ORF">K493DRAFT_333349</name>
</gene>
<dbReference type="Proteomes" id="UP000193498">
    <property type="component" value="Unassembled WGS sequence"/>
</dbReference>
<keyword evidence="4" id="KW-1185">Reference proteome</keyword>
<keyword evidence="1" id="KW-0175">Coiled coil</keyword>
<feature type="coiled-coil region" evidence="1">
    <location>
        <begin position="130"/>
        <end position="166"/>
    </location>
</feature>
<dbReference type="EMBL" id="MCFE01000021">
    <property type="protein sequence ID" value="ORY05841.1"/>
    <property type="molecule type" value="Genomic_DNA"/>
</dbReference>
<dbReference type="InterPro" id="IPR028015">
    <property type="entry name" value="CCDC84-like"/>
</dbReference>